<dbReference type="InterPro" id="IPR050327">
    <property type="entry name" value="Proton-linked_MCT"/>
</dbReference>
<dbReference type="PROSITE" id="PS50850">
    <property type="entry name" value="MFS"/>
    <property type="match status" value="1"/>
</dbReference>
<feature type="transmembrane region" description="Helical" evidence="5">
    <location>
        <begin position="106"/>
        <end position="129"/>
    </location>
</feature>
<reference evidence="8" key="1">
    <citation type="journal article" date="2019" name="Int. J. Syst. Evol. Microbiol.">
        <title>The Global Catalogue of Microorganisms (GCM) 10K type strain sequencing project: providing services to taxonomists for standard genome sequencing and annotation.</title>
        <authorList>
            <consortium name="The Broad Institute Genomics Platform"/>
            <consortium name="The Broad Institute Genome Sequencing Center for Infectious Disease"/>
            <person name="Wu L."/>
            <person name="Ma J."/>
        </authorList>
    </citation>
    <scope>NUCLEOTIDE SEQUENCE [LARGE SCALE GENOMIC DNA]</scope>
    <source>
        <strain evidence="8">JCM 9458</strain>
    </source>
</reference>
<evidence type="ECO:0000313" key="8">
    <source>
        <dbReference type="Proteomes" id="UP001501676"/>
    </source>
</evidence>
<feature type="transmembrane region" description="Helical" evidence="5">
    <location>
        <begin position="141"/>
        <end position="159"/>
    </location>
</feature>
<evidence type="ECO:0000259" key="6">
    <source>
        <dbReference type="PROSITE" id="PS50850"/>
    </source>
</evidence>
<dbReference type="CDD" id="cd17355">
    <property type="entry name" value="MFS_YcxA_like"/>
    <property type="match status" value="1"/>
</dbReference>
<dbReference type="PANTHER" id="PTHR11360">
    <property type="entry name" value="MONOCARBOXYLATE TRANSPORTER"/>
    <property type="match status" value="1"/>
</dbReference>
<evidence type="ECO:0000256" key="1">
    <source>
        <dbReference type="ARBA" id="ARBA00004651"/>
    </source>
</evidence>
<dbReference type="SUPFAM" id="SSF103473">
    <property type="entry name" value="MFS general substrate transporter"/>
    <property type="match status" value="1"/>
</dbReference>
<feature type="transmembrane region" description="Helical" evidence="5">
    <location>
        <begin position="171"/>
        <end position="193"/>
    </location>
</feature>
<evidence type="ECO:0000256" key="5">
    <source>
        <dbReference type="SAM" id="Phobius"/>
    </source>
</evidence>
<dbReference type="Pfam" id="PF07690">
    <property type="entry name" value="MFS_1"/>
    <property type="match status" value="1"/>
</dbReference>
<evidence type="ECO:0000256" key="2">
    <source>
        <dbReference type="ARBA" id="ARBA00022692"/>
    </source>
</evidence>
<dbReference type="InterPro" id="IPR011701">
    <property type="entry name" value="MFS"/>
</dbReference>
<dbReference type="Proteomes" id="UP001501676">
    <property type="component" value="Unassembled WGS sequence"/>
</dbReference>
<feature type="transmembrane region" description="Helical" evidence="5">
    <location>
        <begin position="333"/>
        <end position="353"/>
    </location>
</feature>
<comment type="caution">
    <text evidence="7">The sequence shown here is derived from an EMBL/GenBank/DDBJ whole genome shotgun (WGS) entry which is preliminary data.</text>
</comment>
<organism evidence="7 8">
    <name type="scientific">Cryptosporangium minutisporangium</name>
    <dbReference type="NCBI Taxonomy" id="113569"/>
    <lineage>
        <taxon>Bacteria</taxon>
        <taxon>Bacillati</taxon>
        <taxon>Actinomycetota</taxon>
        <taxon>Actinomycetes</taxon>
        <taxon>Cryptosporangiales</taxon>
        <taxon>Cryptosporangiaceae</taxon>
        <taxon>Cryptosporangium</taxon>
    </lineage>
</organism>
<feature type="transmembrane region" description="Helical" evidence="5">
    <location>
        <begin position="83"/>
        <end position="100"/>
    </location>
</feature>
<name>A0ABP6T2P8_9ACTN</name>
<dbReference type="PANTHER" id="PTHR11360:SF284">
    <property type="entry name" value="EG:103B4.3 PROTEIN-RELATED"/>
    <property type="match status" value="1"/>
</dbReference>
<dbReference type="EMBL" id="BAAAYN010000030">
    <property type="protein sequence ID" value="GAA3391074.1"/>
    <property type="molecule type" value="Genomic_DNA"/>
</dbReference>
<feature type="transmembrane region" description="Helical" evidence="5">
    <location>
        <begin position="12"/>
        <end position="34"/>
    </location>
</feature>
<feature type="domain" description="Major facilitator superfamily (MFS) profile" evidence="6">
    <location>
        <begin position="17"/>
        <end position="420"/>
    </location>
</feature>
<comment type="subcellular location">
    <subcellularLocation>
        <location evidence="1">Cell membrane</location>
        <topology evidence="1">Multi-pass membrane protein</topology>
    </subcellularLocation>
</comment>
<keyword evidence="2 5" id="KW-0812">Transmembrane</keyword>
<feature type="transmembrane region" description="Helical" evidence="5">
    <location>
        <begin position="271"/>
        <end position="294"/>
    </location>
</feature>
<evidence type="ECO:0000256" key="4">
    <source>
        <dbReference type="ARBA" id="ARBA00023136"/>
    </source>
</evidence>
<feature type="transmembrane region" description="Helical" evidence="5">
    <location>
        <begin position="397"/>
        <end position="415"/>
    </location>
</feature>
<dbReference type="InterPro" id="IPR020846">
    <property type="entry name" value="MFS_dom"/>
</dbReference>
<dbReference type="RefSeq" id="WP_345730394.1">
    <property type="nucleotide sequence ID" value="NZ_BAAAYN010000030.1"/>
</dbReference>
<proteinExistence type="predicted"/>
<feature type="transmembrane region" description="Helical" evidence="5">
    <location>
        <begin position="236"/>
        <end position="259"/>
    </location>
</feature>
<keyword evidence="8" id="KW-1185">Reference proteome</keyword>
<dbReference type="InterPro" id="IPR036259">
    <property type="entry name" value="MFS_trans_sf"/>
</dbReference>
<sequence length="441" mass="45419">MVNTSVPVKPRLHRAWLVAGVAFVALVGAAAFRAAPSVLILPLQEEFGWSTADISLAVTVNLVLFGLTAPFAAALIQRLGLRWVTTGALLLVAAGAALTVGMSARWQLVLCWGVLVGLGTGSMALVFAASVADRWFVARRGLVVGILTAGSATGQLIFLPPVAALAQAQGWRIASLAISACALAVVPLVVLFLRDRPEDVGLTRYGTDEPSPERPVGGAARNAFDGLRIGVRSGTFWLLAGGFAICGASSNGLVGTHLVPAAHDHGLPTTTAASLLAVIGIFDIVGTIASGWLTDRYDPRLLLLAYYGLRGASLLLLPALLPSLGQGVGPTMLVFIVFYGLDWVATVPPTVALCRQTFGDRAPVVFGWIFASHQLGAALMAIGAGAVRDTFGTYTPAWYAAGALCLLAATLSVGVGRGRGAATLKGEKVATPTAPPVATAS</sequence>
<feature type="transmembrane region" description="Helical" evidence="5">
    <location>
        <begin position="301"/>
        <end position="321"/>
    </location>
</feature>
<protein>
    <submittedName>
        <fullName evidence="7">MFS transporter</fullName>
    </submittedName>
</protein>
<evidence type="ECO:0000313" key="7">
    <source>
        <dbReference type="EMBL" id="GAA3391074.1"/>
    </source>
</evidence>
<keyword evidence="4 5" id="KW-0472">Membrane</keyword>
<keyword evidence="3 5" id="KW-1133">Transmembrane helix</keyword>
<dbReference type="Gene3D" id="1.20.1250.20">
    <property type="entry name" value="MFS general substrate transporter like domains"/>
    <property type="match status" value="2"/>
</dbReference>
<evidence type="ECO:0000256" key="3">
    <source>
        <dbReference type="ARBA" id="ARBA00022989"/>
    </source>
</evidence>
<accession>A0ABP6T2P8</accession>
<feature type="transmembrane region" description="Helical" evidence="5">
    <location>
        <begin position="54"/>
        <end position="76"/>
    </location>
</feature>
<feature type="transmembrane region" description="Helical" evidence="5">
    <location>
        <begin position="365"/>
        <end position="385"/>
    </location>
</feature>
<gene>
    <name evidence="7" type="ORF">GCM10020369_47550</name>
</gene>